<evidence type="ECO:0000256" key="3">
    <source>
        <dbReference type="ARBA" id="ARBA00022692"/>
    </source>
</evidence>
<evidence type="ECO:0000256" key="7">
    <source>
        <dbReference type="ARBA" id="ARBA00023180"/>
    </source>
</evidence>
<dbReference type="OMA" id="LTYWTYE"/>
<keyword evidence="3" id="KW-0812">Transmembrane</keyword>
<keyword evidence="4" id="KW-1133">Transmembrane helix</keyword>
<keyword evidence="9" id="KW-1185">Reference proteome</keyword>
<dbReference type="GO" id="GO:0005886">
    <property type="term" value="C:plasma membrane"/>
    <property type="evidence" value="ECO:0007669"/>
    <property type="project" value="UniProtKB-SubCell"/>
</dbReference>
<dbReference type="AlphaFoldDB" id="A0A182YGY2"/>
<dbReference type="VEuPathDB" id="VectorBase:ASTEI20_045570"/>
<keyword evidence="5" id="KW-0472">Membrane</keyword>
<evidence type="ECO:0000256" key="2">
    <source>
        <dbReference type="ARBA" id="ARBA00022475"/>
    </source>
</evidence>
<reference evidence="9" key="1">
    <citation type="journal article" date="2014" name="Genome Biol.">
        <title>Genome analysis of a major urban malaria vector mosquito, Anopheles stephensi.</title>
        <authorList>
            <person name="Jiang X."/>
            <person name="Peery A."/>
            <person name="Hall A.B."/>
            <person name="Sharma A."/>
            <person name="Chen X.G."/>
            <person name="Waterhouse R.M."/>
            <person name="Komissarov A."/>
            <person name="Riehle M.M."/>
            <person name="Shouche Y."/>
            <person name="Sharakhova M.V."/>
            <person name="Lawson D."/>
            <person name="Pakpour N."/>
            <person name="Arensburger P."/>
            <person name="Davidson V.L."/>
            <person name="Eiglmeier K."/>
            <person name="Emrich S."/>
            <person name="George P."/>
            <person name="Kennedy R.C."/>
            <person name="Mane S.P."/>
            <person name="Maslen G."/>
            <person name="Oringanje C."/>
            <person name="Qi Y."/>
            <person name="Settlage R."/>
            <person name="Tojo M."/>
            <person name="Tubio J.M."/>
            <person name="Unger M.F."/>
            <person name="Wang B."/>
            <person name="Vernick K.D."/>
            <person name="Ribeiro J.M."/>
            <person name="James A.A."/>
            <person name="Michel K."/>
            <person name="Riehle M.A."/>
            <person name="Luckhart S."/>
            <person name="Sharakhov I.V."/>
            <person name="Tu Z."/>
        </authorList>
    </citation>
    <scope>NUCLEOTIDE SEQUENCE [LARGE SCALE GENOMIC DNA]</scope>
    <source>
        <strain evidence="9">Indian</strain>
    </source>
</reference>
<keyword evidence="6" id="KW-0675">Receptor</keyword>
<evidence type="ECO:0000313" key="9">
    <source>
        <dbReference type="Proteomes" id="UP000076408"/>
    </source>
</evidence>
<evidence type="ECO:0008006" key="10">
    <source>
        <dbReference type="Google" id="ProtNLM"/>
    </source>
</evidence>
<protein>
    <recommendedName>
        <fullName evidence="10">Ionotropic glutamate receptor C-terminal domain-containing protein</fullName>
    </recommendedName>
</protein>
<dbReference type="InterPro" id="IPR052192">
    <property type="entry name" value="Insect_Ionotropic_Sensory_Rcpt"/>
</dbReference>
<comment type="subcellular location">
    <subcellularLocation>
        <location evidence="1">Cell membrane</location>
        <topology evidence="1">Multi-pass membrane protein</topology>
    </subcellularLocation>
</comment>
<dbReference type="PANTHER" id="PTHR42643:SF30">
    <property type="entry name" value="IONOTROPIC RECEPTOR 40A-RELATED"/>
    <property type="match status" value="1"/>
</dbReference>
<evidence type="ECO:0000313" key="8">
    <source>
        <dbReference type="EnsemblMetazoa" id="ASTEI07718-PA"/>
    </source>
</evidence>
<dbReference type="VEuPathDB" id="VectorBase:ASTEI07718"/>
<accession>A0A182YGY2</accession>
<evidence type="ECO:0000256" key="5">
    <source>
        <dbReference type="ARBA" id="ARBA00023136"/>
    </source>
</evidence>
<reference evidence="8" key="2">
    <citation type="submission" date="2020-05" db="UniProtKB">
        <authorList>
            <consortium name="EnsemblMetazoa"/>
        </authorList>
    </citation>
    <scope>IDENTIFICATION</scope>
    <source>
        <strain evidence="8">Indian</strain>
    </source>
</reference>
<sequence>MKPHRDQWCPAWRQKRLFVLNYNTDPLSEDILTAILKINAPLKIISNEFSSLTYWTYENRRCALMMPSEPIYYGSRYIIFHPKLEQNLLMEDLNSSSGIILDKAYHILYNRTAIEIHHKNFFTNQTIQLDPLNIRVPNDLENLYGRTLRMSLPDGNQKVTTFDAYLGETIARHRNGSFAASTTMDTSMDYGVIHIGVPFLGSDKVMALGSTFVSVLVPRSKPKPVISVLVDPFDYYSWITLFALVFILTAVLSLFGQFLSKLNFVEVLLEMVMCILGGPSLKYGGWFENQIITNYCLLTIVIVSSYQSLIISYLSFTRYYPEINSPDEIRNSCIFPRKTAFASRLNLKTVDDVTGPVDSLCYLFNSRDNKRITTLLIENMRTIDRAASEAYKRNLRVADTIFFEFHLLYYFYNKSLIRELFPFYIHAFYESGLYDQYYKNKSSFALQYKQEVFVIKSFSVGDLSIVWFLYIGGVIQGC</sequence>
<keyword evidence="7" id="KW-0325">Glycoprotein</keyword>
<organism evidence="8 9">
    <name type="scientific">Anopheles stephensi</name>
    <name type="common">Indo-Pakistan malaria mosquito</name>
    <dbReference type="NCBI Taxonomy" id="30069"/>
    <lineage>
        <taxon>Eukaryota</taxon>
        <taxon>Metazoa</taxon>
        <taxon>Ecdysozoa</taxon>
        <taxon>Arthropoda</taxon>
        <taxon>Hexapoda</taxon>
        <taxon>Insecta</taxon>
        <taxon>Pterygota</taxon>
        <taxon>Neoptera</taxon>
        <taxon>Endopterygota</taxon>
        <taxon>Diptera</taxon>
        <taxon>Nematocera</taxon>
        <taxon>Culicoidea</taxon>
        <taxon>Culicidae</taxon>
        <taxon>Anophelinae</taxon>
        <taxon>Anopheles</taxon>
    </lineage>
</organism>
<evidence type="ECO:0000256" key="4">
    <source>
        <dbReference type="ARBA" id="ARBA00022989"/>
    </source>
</evidence>
<evidence type="ECO:0000256" key="6">
    <source>
        <dbReference type="ARBA" id="ARBA00023170"/>
    </source>
</evidence>
<dbReference type="PANTHER" id="PTHR42643">
    <property type="entry name" value="IONOTROPIC RECEPTOR 20A-RELATED"/>
    <property type="match status" value="1"/>
</dbReference>
<dbReference type="Proteomes" id="UP000076408">
    <property type="component" value="Unassembled WGS sequence"/>
</dbReference>
<evidence type="ECO:0000256" key="1">
    <source>
        <dbReference type="ARBA" id="ARBA00004651"/>
    </source>
</evidence>
<proteinExistence type="predicted"/>
<name>A0A182YGY2_ANOST</name>
<dbReference type="EnsemblMetazoa" id="ASTEI07718-RA">
    <property type="protein sequence ID" value="ASTEI07718-PA"/>
    <property type="gene ID" value="ASTEI07718"/>
</dbReference>
<keyword evidence="2" id="KW-1003">Cell membrane</keyword>
<dbReference type="VEuPathDB" id="VectorBase:ASTE011709"/>